<feature type="compositionally biased region" description="Basic and acidic residues" evidence="1">
    <location>
        <begin position="206"/>
        <end position="215"/>
    </location>
</feature>
<sequence>MPKNLLQRIENANIVVENSNIPVGLVRQNHESTRSDQDILDGMEKKEEDNTGKQKPPTYAEVLGLNEAWYPGAQLNLKELSDDPIWVQFPGLDVKFWSFTGLGKLGSILGKPIKRDKATASRRKWDYARIQIEVQVQQDFPDRIQVVDNEGRVVDQTVIYEWKPTICSKCCKLGHTGELCRRKEDRVEKPILKKVWRPKAKEIENKEELRQRQETINEEATPNNNNREKDEIKQTWITEGDKNSKLFYAWAKKRQLNNYIMSIQDNGREVEGTDDIARVLGCFYRKNLGTIAPTGDINWKVFEKGKVLTVEQQLGLIKDFHSDQVRQAMFSIPSSKSPGPDGFNSEFYKKNWNIVGGLITKAILDFFRDVMEYLTRSFCLAAQEEIFHYHPMCARLNIINLSFADDLVVVCRADGQSIGCIMRVLEKFQSTTRLKVNRSKSEVIFGGISLAEEKEILTMLNMKLCKFPPTYLGSPITTARLRPHECDGLINKLTTRITFWGNQTFLIHG</sequence>
<protein>
    <submittedName>
        <fullName evidence="2">Uncharacterized protein</fullName>
    </submittedName>
</protein>
<feature type="region of interest" description="Disordered" evidence="1">
    <location>
        <begin position="206"/>
        <end position="227"/>
    </location>
</feature>
<accession>A0A484KYS7</accession>
<evidence type="ECO:0000256" key="1">
    <source>
        <dbReference type="SAM" id="MobiDB-lite"/>
    </source>
</evidence>
<dbReference type="PANTHER" id="PTHR31286">
    <property type="entry name" value="GLYCINE-RICH CELL WALL STRUCTURAL PROTEIN 1.8-LIKE"/>
    <property type="match status" value="1"/>
</dbReference>
<dbReference type="EMBL" id="OOIL02000646">
    <property type="protein sequence ID" value="VFQ67776.1"/>
    <property type="molecule type" value="Genomic_DNA"/>
</dbReference>
<evidence type="ECO:0000313" key="3">
    <source>
        <dbReference type="Proteomes" id="UP000595140"/>
    </source>
</evidence>
<gene>
    <name evidence="2" type="ORF">CCAM_LOCUS9552</name>
</gene>
<keyword evidence="3" id="KW-1185">Reference proteome</keyword>
<evidence type="ECO:0000313" key="2">
    <source>
        <dbReference type="EMBL" id="VFQ67776.1"/>
    </source>
</evidence>
<dbReference type="AlphaFoldDB" id="A0A484KYS7"/>
<organism evidence="2 3">
    <name type="scientific">Cuscuta campestris</name>
    <dbReference type="NCBI Taxonomy" id="132261"/>
    <lineage>
        <taxon>Eukaryota</taxon>
        <taxon>Viridiplantae</taxon>
        <taxon>Streptophyta</taxon>
        <taxon>Embryophyta</taxon>
        <taxon>Tracheophyta</taxon>
        <taxon>Spermatophyta</taxon>
        <taxon>Magnoliopsida</taxon>
        <taxon>eudicotyledons</taxon>
        <taxon>Gunneridae</taxon>
        <taxon>Pentapetalae</taxon>
        <taxon>asterids</taxon>
        <taxon>lamiids</taxon>
        <taxon>Solanales</taxon>
        <taxon>Convolvulaceae</taxon>
        <taxon>Cuscuteae</taxon>
        <taxon>Cuscuta</taxon>
        <taxon>Cuscuta subgen. Grammica</taxon>
        <taxon>Cuscuta sect. Cleistogrammica</taxon>
    </lineage>
</organism>
<reference evidence="2 3" key="1">
    <citation type="submission" date="2018-04" db="EMBL/GenBank/DDBJ databases">
        <authorList>
            <person name="Vogel A."/>
        </authorList>
    </citation>
    <scope>NUCLEOTIDE SEQUENCE [LARGE SCALE GENOMIC DNA]</scope>
</reference>
<name>A0A484KYS7_9ASTE</name>
<dbReference type="Proteomes" id="UP000595140">
    <property type="component" value="Unassembled WGS sequence"/>
</dbReference>
<dbReference type="OrthoDB" id="1934719at2759"/>
<dbReference type="InterPro" id="IPR040256">
    <property type="entry name" value="At4g02000-like"/>
</dbReference>
<proteinExistence type="predicted"/>
<dbReference type="PANTHER" id="PTHR31286:SF165">
    <property type="entry name" value="DUF4283 DOMAIN-CONTAINING PROTEIN"/>
    <property type="match status" value="1"/>
</dbReference>